<evidence type="ECO:0000256" key="11">
    <source>
        <dbReference type="ARBA" id="ARBA00023136"/>
    </source>
</evidence>
<evidence type="ECO:0000256" key="7">
    <source>
        <dbReference type="ARBA" id="ARBA00022927"/>
    </source>
</evidence>
<feature type="region of interest" description="Disordered" evidence="13">
    <location>
        <begin position="258"/>
        <end position="286"/>
    </location>
</feature>
<keyword evidence="10" id="KW-0496">Mitochondrion</keyword>
<dbReference type="GO" id="GO:0051087">
    <property type="term" value="F:protein-folding chaperone binding"/>
    <property type="evidence" value="ECO:0007669"/>
    <property type="project" value="TreeGrafter"/>
</dbReference>
<evidence type="ECO:0000259" key="14">
    <source>
        <dbReference type="SMART" id="SM00978"/>
    </source>
</evidence>
<evidence type="ECO:0000256" key="9">
    <source>
        <dbReference type="ARBA" id="ARBA00023010"/>
    </source>
</evidence>
<organism evidence="15 16">
    <name type="scientific">Aspergillus campestris (strain IBT 28561)</name>
    <dbReference type="NCBI Taxonomy" id="1392248"/>
    <lineage>
        <taxon>Eukaryota</taxon>
        <taxon>Fungi</taxon>
        <taxon>Dikarya</taxon>
        <taxon>Ascomycota</taxon>
        <taxon>Pezizomycotina</taxon>
        <taxon>Eurotiomycetes</taxon>
        <taxon>Eurotiomycetidae</taxon>
        <taxon>Eurotiales</taxon>
        <taxon>Aspergillaceae</taxon>
        <taxon>Aspergillus</taxon>
        <taxon>Aspergillus subgen. Circumdati</taxon>
    </lineage>
</organism>
<keyword evidence="9" id="KW-0811">Translocation</keyword>
<comment type="caution">
    <text evidence="15">The sequence shown here is derived from an EMBL/GenBank/DDBJ whole genome shotgun (WGS) entry which is preliminary data.</text>
</comment>
<feature type="compositionally biased region" description="Basic and acidic residues" evidence="13">
    <location>
        <begin position="85"/>
        <end position="116"/>
    </location>
</feature>
<feature type="region of interest" description="Disordered" evidence="13">
    <location>
        <begin position="1"/>
        <end position="22"/>
    </location>
</feature>
<feature type="compositionally biased region" description="Basic and acidic residues" evidence="13">
    <location>
        <begin position="258"/>
        <end position="272"/>
    </location>
</feature>
<gene>
    <name evidence="15" type="ORF">P168DRAFT_231030</name>
</gene>
<evidence type="ECO:0000256" key="5">
    <source>
        <dbReference type="ARBA" id="ARBA00022792"/>
    </source>
</evidence>
<accession>A0A2I1DC85</accession>
<keyword evidence="4" id="KW-0547">Nucleotide-binding</keyword>
<proteinExistence type="inferred from homology"/>
<keyword evidence="8" id="KW-0809">Transit peptide</keyword>
<dbReference type="Proteomes" id="UP000234254">
    <property type="component" value="Unassembled WGS sequence"/>
</dbReference>
<feature type="region of interest" description="Disordered" evidence="13">
    <location>
        <begin position="71"/>
        <end position="128"/>
    </location>
</feature>
<sequence length="508" mass="56920">MSATARAATLRPQMPTLKSSYAQRSLIQASSYSTSPSRTALPLNSLPANRPVAQILSPYATLPLSRSFHAATSLWQQQQQQQQKEQQKEKQSEDAKDEKDGESKEEGQSGDGKKDAPPPPPHGDKSPWQVFRETLQSEFKASKEWEESTKALASSAHEFRESENIKKARAAYEAASGAATSRTSTVFKTTGKAIGTGAAWTWNTGVVKGLRKGVNATGEGLEKATRPVRETEAYKNVKDAIDDGSSSRYGGWIEKEERRRQRQLREQMEAKGGHKSGPIVEDPNAGTNVTLHKDAAWKESWRDFKDSNPMMQKLFTFKETYNESENPLISTARSITDRVAGFFAENETAMVVKKFREMDPNFQMEAFLRDMREYILPEVLDAYVKGDAETLKLWLSDAQFHVYAALAQQYTTASLKSDGRILDIRGVDVTHARMLDPGEIPVFVVTCRTQEVHVYRNTKTNELAAGMEDKVQLVTYAIGLTRIPDEVNNPETRGWRLIELQKAARDYI</sequence>
<evidence type="ECO:0000313" key="15">
    <source>
        <dbReference type="EMBL" id="PKY07493.1"/>
    </source>
</evidence>
<evidence type="ECO:0000256" key="1">
    <source>
        <dbReference type="ARBA" id="ARBA00004637"/>
    </source>
</evidence>
<dbReference type="PANTHER" id="PTHR10721">
    <property type="entry name" value="MITOCHONDRIAL IMPORT INNER MEMBRANE TRANSLOCASE SUBUNIT TIM44"/>
    <property type="match status" value="1"/>
</dbReference>
<dbReference type="GO" id="GO:0005524">
    <property type="term" value="F:ATP binding"/>
    <property type="evidence" value="ECO:0007669"/>
    <property type="project" value="UniProtKB-KW"/>
</dbReference>
<keyword evidence="16" id="KW-1185">Reference proteome</keyword>
<evidence type="ECO:0000256" key="13">
    <source>
        <dbReference type="SAM" id="MobiDB-lite"/>
    </source>
</evidence>
<comment type="subcellular location">
    <subcellularLocation>
        <location evidence="1">Mitochondrion inner membrane</location>
        <topology evidence="1">Peripheral membrane protein</topology>
    </subcellularLocation>
</comment>
<keyword evidence="3" id="KW-0813">Transport</keyword>
<reference evidence="15" key="1">
    <citation type="submission" date="2016-12" db="EMBL/GenBank/DDBJ databases">
        <title>The genomes of Aspergillus section Nigri reveals drivers in fungal speciation.</title>
        <authorList>
            <consortium name="DOE Joint Genome Institute"/>
            <person name="Vesth T.C."/>
            <person name="Nybo J."/>
            <person name="Theobald S."/>
            <person name="Brandl J."/>
            <person name="Frisvad J.C."/>
            <person name="Nielsen K.F."/>
            <person name="Lyhne E.K."/>
            <person name="Kogle M.E."/>
            <person name="Kuo A."/>
            <person name="Riley R."/>
            <person name="Clum A."/>
            <person name="Nolan M."/>
            <person name="Lipzen A."/>
            <person name="Salamov A."/>
            <person name="Henrissat B."/>
            <person name="Wiebenga A."/>
            <person name="De vries R.P."/>
            <person name="Grigoriev I.V."/>
            <person name="Mortensen U.H."/>
            <person name="Andersen M.R."/>
            <person name="Baker S.E."/>
        </authorList>
    </citation>
    <scope>NUCLEOTIDE SEQUENCE</scope>
    <source>
        <strain evidence="15">IBT 28561</strain>
    </source>
</reference>
<keyword evidence="6" id="KW-0067">ATP-binding</keyword>
<dbReference type="VEuPathDB" id="FungiDB:P168DRAFT_231030"/>
<dbReference type="Gene3D" id="3.10.450.240">
    <property type="match status" value="1"/>
</dbReference>
<keyword evidence="11" id="KW-0472">Membrane</keyword>
<protein>
    <recommendedName>
        <fullName evidence="12">Mitochondrial import inner membrane translocase subunit TIM44</fullName>
    </recommendedName>
</protein>
<dbReference type="SUPFAM" id="SSF54427">
    <property type="entry name" value="NTF2-like"/>
    <property type="match status" value="1"/>
</dbReference>
<dbReference type="GO" id="GO:0030150">
    <property type="term" value="P:protein import into mitochondrial matrix"/>
    <property type="evidence" value="ECO:0007669"/>
    <property type="project" value="TreeGrafter"/>
</dbReference>
<evidence type="ECO:0000256" key="6">
    <source>
        <dbReference type="ARBA" id="ARBA00022840"/>
    </source>
</evidence>
<feature type="domain" description="Tim44-like" evidence="14">
    <location>
        <begin position="348"/>
        <end position="502"/>
    </location>
</feature>
<dbReference type="GO" id="GO:0005743">
    <property type="term" value="C:mitochondrial inner membrane"/>
    <property type="evidence" value="ECO:0007669"/>
    <property type="project" value="UniProtKB-SubCell"/>
</dbReference>
<dbReference type="InterPro" id="IPR007379">
    <property type="entry name" value="Tim44-like_dom"/>
</dbReference>
<dbReference type="Pfam" id="PF04280">
    <property type="entry name" value="Tim44"/>
    <property type="match status" value="1"/>
</dbReference>
<dbReference type="InterPro" id="IPR039544">
    <property type="entry name" value="Tim44-like"/>
</dbReference>
<evidence type="ECO:0000256" key="4">
    <source>
        <dbReference type="ARBA" id="ARBA00022741"/>
    </source>
</evidence>
<evidence type="ECO:0000256" key="2">
    <source>
        <dbReference type="ARBA" id="ARBA00009597"/>
    </source>
</evidence>
<evidence type="ECO:0000256" key="12">
    <source>
        <dbReference type="ARBA" id="ARBA00074309"/>
    </source>
</evidence>
<dbReference type="PANTHER" id="PTHR10721:SF1">
    <property type="entry name" value="MITOCHONDRIAL IMPORT INNER MEMBRANE TRANSLOCASE SUBUNIT TIM44"/>
    <property type="match status" value="1"/>
</dbReference>
<dbReference type="OrthoDB" id="10265990at2759"/>
<dbReference type="EMBL" id="MSFM01000002">
    <property type="protein sequence ID" value="PKY07493.1"/>
    <property type="molecule type" value="Genomic_DNA"/>
</dbReference>
<dbReference type="GeneID" id="36540785"/>
<dbReference type="SMART" id="SM00978">
    <property type="entry name" value="Tim44"/>
    <property type="match status" value="1"/>
</dbReference>
<keyword evidence="5" id="KW-0999">Mitochondrion inner membrane</keyword>
<evidence type="ECO:0000256" key="10">
    <source>
        <dbReference type="ARBA" id="ARBA00023128"/>
    </source>
</evidence>
<evidence type="ECO:0000313" key="16">
    <source>
        <dbReference type="Proteomes" id="UP000234254"/>
    </source>
</evidence>
<keyword evidence="7" id="KW-0653">Protein transport</keyword>
<dbReference type="AlphaFoldDB" id="A0A2I1DC85"/>
<comment type="similarity">
    <text evidence="2">Belongs to the Tim44 family.</text>
</comment>
<evidence type="ECO:0000256" key="3">
    <source>
        <dbReference type="ARBA" id="ARBA00022448"/>
    </source>
</evidence>
<name>A0A2I1DC85_ASPC2</name>
<evidence type="ECO:0000256" key="8">
    <source>
        <dbReference type="ARBA" id="ARBA00022946"/>
    </source>
</evidence>
<dbReference type="RefSeq" id="XP_024696087.1">
    <property type="nucleotide sequence ID" value="XM_024833261.1"/>
</dbReference>
<dbReference type="InterPro" id="IPR032710">
    <property type="entry name" value="NTF2-like_dom_sf"/>
</dbReference>
<dbReference type="FunFam" id="3.10.450.240:FF:000002">
    <property type="entry name" value="Mitochondrial import inner membrane translocase subunit TIM44"/>
    <property type="match status" value="1"/>
</dbReference>